<evidence type="ECO:0000313" key="1">
    <source>
        <dbReference type="EMBL" id="GFN09761.1"/>
    </source>
</evidence>
<proteinExistence type="predicted"/>
<dbReference type="Proteomes" id="UP000498740">
    <property type="component" value="Unassembled WGS sequence"/>
</dbReference>
<protein>
    <recommendedName>
        <fullName evidence="3">Antitoxin MazE7</fullName>
    </recommendedName>
</protein>
<dbReference type="EMBL" id="BLWD01000003">
    <property type="protein sequence ID" value="GFN09761.1"/>
    <property type="molecule type" value="Genomic_DNA"/>
</dbReference>
<sequence length="98" mass="10696">MATHVPQHGTPKKYPSKYAEGMSDTTVKIDTETRDRFAAVAAARGQTVKGYLAALAIEEENQLTLKRATGLFRAAVTRPGFAEAFDRDFGGLPQRRVA</sequence>
<gene>
    <name evidence="1" type="ORF">Smic_83170</name>
</gene>
<accession>A0A7J0D4U2</accession>
<organism evidence="1 2">
    <name type="scientific">Streptomyces microflavus</name>
    <name type="common">Streptomyces lipmanii</name>
    <dbReference type="NCBI Taxonomy" id="1919"/>
    <lineage>
        <taxon>Bacteria</taxon>
        <taxon>Bacillati</taxon>
        <taxon>Actinomycetota</taxon>
        <taxon>Actinomycetes</taxon>
        <taxon>Kitasatosporales</taxon>
        <taxon>Streptomycetaceae</taxon>
        <taxon>Streptomyces</taxon>
    </lineage>
</organism>
<evidence type="ECO:0000313" key="2">
    <source>
        <dbReference type="Proteomes" id="UP000498740"/>
    </source>
</evidence>
<name>A0A7J0D4U2_STRMI</name>
<reference evidence="1 2" key="1">
    <citation type="submission" date="2020-05" db="EMBL/GenBank/DDBJ databases">
        <title>Whole genome shotgun sequence of Streptomyces microflavus NBRC 13062.</title>
        <authorList>
            <person name="Komaki H."/>
            <person name="Tamura T."/>
        </authorList>
    </citation>
    <scope>NUCLEOTIDE SEQUENCE [LARGE SCALE GENOMIC DNA]</scope>
    <source>
        <strain evidence="1 2">NBRC 13062</strain>
    </source>
</reference>
<evidence type="ECO:0008006" key="3">
    <source>
        <dbReference type="Google" id="ProtNLM"/>
    </source>
</evidence>
<comment type="caution">
    <text evidence="1">The sequence shown here is derived from an EMBL/GenBank/DDBJ whole genome shotgun (WGS) entry which is preliminary data.</text>
</comment>
<dbReference type="AlphaFoldDB" id="A0A7J0D4U2"/>